<accession>A0ABS4KTR6</accession>
<feature type="domain" description="Methyl-accepting transducer" evidence="4">
    <location>
        <begin position="132"/>
        <end position="277"/>
    </location>
</feature>
<reference evidence="5 6" key="1">
    <citation type="submission" date="2021-03" db="EMBL/GenBank/DDBJ databases">
        <title>Genomic Encyclopedia of Type Strains, Phase IV (KMG-IV): sequencing the most valuable type-strain genomes for metagenomic binning, comparative biology and taxonomic classification.</title>
        <authorList>
            <person name="Goeker M."/>
        </authorList>
    </citation>
    <scope>NUCLEOTIDE SEQUENCE [LARGE SCALE GENOMIC DNA]</scope>
    <source>
        <strain evidence="5 6">DSM 28783</strain>
    </source>
</reference>
<evidence type="ECO:0000313" key="6">
    <source>
        <dbReference type="Proteomes" id="UP001519307"/>
    </source>
</evidence>
<dbReference type="Proteomes" id="UP001519307">
    <property type="component" value="Unassembled WGS sequence"/>
</dbReference>
<dbReference type="InterPro" id="IPR004089">
    <property type="entry name" value="MCPsignal_dom"/>
</dbReference>
<keyword evidence="6" id="KW-1185">Reference proteome</keyword>
<evidence type="ECO:0000256" key="2">
    <source>
        <dbReference type="PROSITE-ProRule" id="PRU00284"/>
    </source>
</evidence>
<protein>
    <submittedName>
        <fullName evidence="5">Chaperonin cofactor prefoldin</fullName>
    </submittedName>
</protein>
<dbReference type="SMART" id="SM00283">
    <property type="entry name" value="MA"/>
    <property type="match status" value="1"/>
</dbReference>
<evidence type="ECO:0000256" key="1">
    <source>
        <dbReference type="ARBA" id="ARBA00023224"/>
    </source>
</evidence>
<dbReference type="Pfam" id="PF00015">
    <property type="entry name" value="MCPsignal"/>
    <property type="match status" value="1"/>
</dbReference>
<dbReference type="RefSeq" id="WP_209702610.1">
    <property type="nucleotide sequence ID" value="NZ_JAGGLM010000015.1"/>
</dbReference>
<name>A0ABS4KTR6_9CLOT</name>
<dbReference type="PANTHER" id="PTHR32089">
    <property type="entry name" value="METHYL-ACCEPTING CHEMOTAXIS PROTEIN MCPB"/>
    <property type="match status" value="1"/>
</dbReference>
<dbReference type="SUPFAM" id="SSF58104">
    <property type="entry name" value="Methyl-accepting chemotaxis protein (MCP) signaling domain"/>
    <property type="match status" value="1"/>
</dbReference>
<comment type="caution">
    <text evidence="5">The sequence shown here is derived from an EMBL/GenBank/DDBJ whole genome shotgun (WGS) entry which is preliminary data.</text>
</comment>
<proteinExistence type="predicted"/>
<dbReference type="PROSITE" id="PS50111">
    <property type="entry name" value="CHEMOTAXIS_TRANSDUC_2"/>
    <property type="match status" value="1"/>
</dbReference>
<sequence>MEKISNKNLLLSISYVLPYIGILFNNEVSFLLADKEKIIKIVQTEDTGESIYNEGDILPRDIPAYLCMQQGKTVVKSLPKEYFGIAIKATAIPIKNVDGEIIGSIAMGRRDWGDDIKSHSQTFVDSFTEISKVLDNVVTRIQNVAKSSNNILNEINTTNEEMEKTDEIINFVENISKQTNLLGLNAAIESSRAGEMGKGFAVVAKEIRKLSNSSSESIKKINSVMNKLKSSIKNITNKMYENNSMFEIQVANIEEINRTISELNNTAKIIKEIGGKL</sequence>
<evidence type="ECO:0000256" key="3">
    <source>
        <dbReference type="SAM" id="Coils"/>
    </source>
</evidence>
<dbReference type="EMBL" id="JAGGLM010000015">
    <property type="protein sequence ID" value="MBP2033452.1"/>
    <property type="molecule type" value="Genomic_DNA"/>
</dbReference>
<evidence type="ECO:0000259" key="4">
    <source>
        <dbReference type="PROSITE" id="PS50111"/>
    </source>
</evidence>
<dbReference type="PANTHER" id="PTHR32089:SF112">
    <property type="entry name" value="LYSOZYME-LIKE PROTEIN-RELATED"/>
    <property type="match status" value="1"/>
</dbReference>
<dbReference type="Gene3D" id="1.10.287.950">
    <property type="entry name" value="Methyl-accepting chemotaxis protein"/>
    <property type="match status" value="1"/>
</dbReference>
<keyword evidence="3" id="KW-0175">Coiled coil</keyword>
<organism evidence="5 6">
    <name type="scientific">Clostridium algifaecis</name>
    <dbReference type="NCBI Taxonomy" id="1472040"/>
    <lineage>
        <taxon>Bacteria</taxon>
        <taxon>Bacillati</taxon>
        <taxon>Bacillota</taxon>
        <taxon>Clostridia</taxon>
        <taxon>Eubacteriales</taxon>
        <taxon>Clostridiaceae</taxon>
        <taxon>Clostridium</taxon>
    </lineage>
</organism>
<keyword evidence="1 2" id="KW-0807">Transducer</keyword>
<feature type="coiled-coil region" evidence="3">
    <location>
        <begin position="218"/>
        <end position="273"/>
    </location>
</feature>
<evidence type="ECO:0000313" key="5">
    <source>
        <dbReference type="EMBL" id="MBP2033452.1"/>
    </source>
</evidence>
<gene>
    <name evidence="5" type="ORF">J2Z42_002155</name>
</gene>